<evidence type="ECO:0008006" key="3">
    <source>
        <dbReference type="Google" id="ProtNLM"/>
    </source>
</evidence>
<dbReference type="AlphaFoldDB" id="A0A4Y2GHZ8"/>
<dbReference type="Proteomes" id="UP000499080">
    <property type="component" value="Unassembled WGS sequence"/>
</dbReference>
<reference evidence="1 2" key="1">
    <citation type="journal article" date="2019" name="Sci. Rep.">
        <title>Orb-weaving spider Araneus ventricosus genome elucidates the spidroin gene catalogue.</title>
        <authorList>
            <person name="Kono N."/>
            <person name="Nakamura H."/>
            <person name="Ohtoshi R."/>
            <person name="Moran D.A.P."/>
            <person name="Shinohara A."/>
            <person name="Yoshida Y."/>
            <person name="Fujiwara M."/>
            <person name="Mori M."/>
            <person name="Tomita M."/>
            <person name="Arakawa K."/>
        </authorList>
    </citation>
    <scope>NUCLEOTIDE SEQUENCE [LARGE SCALE GENOMIC DNA]</scope>
</reference>
<gene>
    <name evidence="1" type="ORF">AVEN_14254_1</name>
</gene>
<accession>A0A4Y2GHZ8</accession>
<name>A0A4Y2GHZ8_ARAVE</name>
<dbReference type="EMBL" id="BGPR01001410">
    <property type="protein sequence ID" value="GBM53240.1"/>
    <property type="molecule type" value="Genomic_DNA"/>
</dbReference>
<comment type="caution">
    <text evidence="1">The sequence shown here is derived from an EMBL/GenBank/DDBJ whole genome shotgun (WGS) entry which is preliminary data.</text>
</comment>
<organism evidence="1 2">
    <name type="scientific">Araneus ventricosus</name>
    <name type="common">Orbweaver spider</name>
    <name type="synonym">Epeira ventricosa</name>
    <dbReference type="NCBI Taxonomy" id="182803"/>
    <lineage>
        <taxon>Eukaryota</taxon>
        <taxon>Metazoa</taxon>
        <taxon>Ecdysozoa</taxon>
        <taxon>Arthropoda</taxon>
        <taxon>Chelicerata</taxon>
        <taxon>Arachnida</taxon>
        <taxon>Araneae</taxon>
        <taxon>Araneomorphae</taxon>
        <taxon>Entelegynae</taxon>
        <taxon>Araneoidea</taxon>
        <taxon>Araneidae</taxon>
        <taxon>Araneus</taxon>
    </lineage>
</organism>
<dbReference type="OrthoDB" id="6417227at2759"/>
<evidence type="ECO:0000313" key="1">
    <source>
        <dbReference type="EMBL" id="GBM53240.1"/>
    </source>
</evidence>
<evidence type="ECO:0000313" key="2">
    <source>
        <dbReference type="Proteomes" id="UP000499080"/>
    </source>
</evidence>
<protein>
    <recommendedName>
        <fullName evidence="3">Mos1 transposase HTH domain-containing protein</fullName>
    </recommendedName>
</protein>
<keyword evidence="2" id="KW-1185">Reference proteome</keyword>
<sequence>MRAVVRSLWARRKLNCENCTEMYRLLREVHGENAMLRQAIAKWCNMFEKGRTDIDTLSAREGHQLRQFLRPLLSRQKCHEPSTDYVSSSVLRPLPVEKVEKQSLKVRAADWNLISKQAGELIRNL</sequence>
<proteinExistence type="predicted"/>